<dbReference type="GeneID" id="39874765"/>
<evidence type="ECO:0000256" key="1">
    <source>
        <dbReference type="SAM" id="MobiDB-lite"/>
    </source>
</evidence>
<feature type="compositionally biased region" description="Basic and acidic residues" evidence="1">
    <location>
        <begin position="25"/>
        <end position="37"/>
    </location>
</feature>
<proteinExistence type="predicted"/>
<sequence>MTPVSGADAVLPSARKGSNASNGSERGRNSHTYETRWDKPCSASTSMIDPSPLMGTADAVSQEIAKIAARADAWLTAYTTAGSVSERVNVFFTGLEVLRSAADAHNAARHKAQQESAALLLKSIDTALASLSEILEVASSTTRSYSRLSGYKEQLERYRRVAGGAGERFHAQAYSAAMSDQIRDICEEVATISKNLQPLSQPGDAGAAANVSSLCDAYGVYVKRKKQRTTRERWALFAESRAKRNADQRGSSPGDTSPAADTT</sequence>
<dbReference type="Proteomes" id="UP000236319">
    <property type="component" value="Unassembled WGS sequence"/>
</dbReference>
<evidence type="ECO:0000313" key="3">
    <source>
        <dbReference type="Proteomes" id="UP000236319"/>
    </source>
</evidence>
<name>A0A2H6KDC7_9APIC</name>
<accession>A0A2H6KDC7</accession>
<protein>
    <submittedName>
        <fullName evidence="2">Molecular chaperone, putative</fullName>
    </submittedName>
</protein>
<dbReference type="VEuPathDB" id="PiroplasmaDB:BOVATA_024880"/>
<feature type="region of interest" description="Disordered" evidence="1">
    <location>
        <begin position="239"/>
        <end position="263"/>
    </location>
</feature>
<comment type="caution">
    <text evidence="2">The sequence shown here is derived from an EMBL/GenBank/DDBJ whole genome shotgun (WGS) entry which is preliminary data.</text>
</comment>
<keyword evidence="3" id="KW-1185">Reference proteome</keyword>
<gene>
    <name evidence="2" type="ORF">BOVATA_024880</name>
</gene>
<dbReference type="EMBL" id="BDSA01000002">
    <property type="protein sequence ID" value="GBE60995.1"/>
    <property type="molecule type" value="Genomic_DNA"/>
</dbReference>
<dbReference type="AlphaFoldDB" id="A0A2H6KDC7"/>
<feature type="region of interest" description="Disordered" evidence="1">
    <location>
        <begin position="1"/>
        <end position="37"/>
    </location>
</feature>
<organism evidence="2 3">
    <name type="scientific">Babesia ovata</name>
    <dbReference type="NCBI Taxonomy" id="189622"/>
    <lineage>
        <taxon>Eukaryota</taxon>
        <taxon>Sar</taxon>
        <taxon>Alveolata</taxon>
        <taxon>Apicomplexa</taxon>
        <taxon>Aconoidasida</taxon>
        <taxon>Piroplasmida</taxon>
        <taxon>Babesiidae</taxon>
        <taxon>Babesia</taxon>
    </lineage>
</organism>
<feature type="compositionally biased region" description="Polar residues" evidence="1">
    <location>
        <begin position="248"/>
        <end position="263"/>
    </location>
</feature>
<evidence type="ECO:0000313" key="2">
    <source>
        <dbReference type="EMBL" id="GBE60995.1"/>
    </source>
</evidence>
<dbReference type="OrthoDB" id="191651at2759"/>
<dbReference type="RefSeq" id="XP_028867238.1">
    <property type="nucleotide sequence ID" value="XM_029011405.1"/>
</dbReference>
<reference evidence="2 3" key="1">
    <citation type="journal article" date="2017" name="BMC Genomics">
        <title>Whole-genome assembly of Babesia ovata and comparative genomics between closely related pathogens.</title>
        <authorList>
            <person name="Yamagishi J."/>
            <person name="Asada M."/>
            <person name="Hakimi H."/>
            <person name="Tanaka T.Q."/>
            <person name="Sugimoto C."/>
            <person name="Kawazu S."/>
        </authorList>
    </citation>
    <scope>NUCLEOTIDE SEQUENCE [LARGE SCALE GENOMIC DNA]</scope>
    <source>
        <strain evidence="2 3">Miyake</strain>
    </source>
</reference>